<dbReference type="Gene3D" id="1.10.357.10">
    <property type="entry name" value="Tetracycline Repressor, domain 2"/>
    <property type="match status" value="1"/>
</dbReference>
<dbReference type="InterPro" id="IPR036271">
    <property type="entry name" value="Tet_transcr_reg_TetR-rel_C_sf"/>
</dbReference>
<keyword evidence="7" id="KW-1185">Reference proteome</keyword>
<dbReference type="GO" id="GO:0045892">
    <property type="term" value="P:negative regulation of DNA-templated transcription"/>
    <property type="evidence" value="ECO:0007669"/>
    <property type="project" value="UniProtKB-ARBA"/>
</dbReference>
<sequence>MVSKEERRINIIEAAVKVFSKKGFHKARMEDIAKEAGIGKGTIYEYFDSKKHLFYEMIKHNVNLYKDNIKVILEKESNLEERLLGICRYHGRFISEHIDMAQSIISQSHLIDDEMKCWLFNERMNIFTIFLDIFKDSQKKGELRKDLNIEAAVLSLIGTINQYYSKKIFAEGLSYEEIDPIPVLDVLLKGIE</sequence>
<dbReference type="Gene3D" id="1.10.10.60">
    <property type="entry name" value="Homeodomain-like"/>
    <property type="match status" value="1"/>
</dbReference>
<accession>A0A419T7R5</accession>
<dbReference type="SUPFAM" id="SSF48498">
    <property type="entry name" value="Tetracyclin repressor-like, C-terminal domain"/>
    <property type="match status" value="1"/>
</dbReference>
<evidence type="ECO:0000256" key="1">
    <source>
        <dbReference type="ARBA" id="ARBA00023015"/>
    </source>
</evidence>
<dbReference type="InterPro" id="IPR001647">
    <property type="entry name" value="HTH_TetR"/>
</dbReference>
<keyword evidence="2 4" id="KW-0238">DNA-binding</keyword>
<evidence type="ECO:0000256" key="2">
    <source>
        <dbReference type="ARBA" id="ARBA00023125"/>
    </source>
</evidence>
<reference evidence="6 7" key="1">
    <citation type="submission" date="2016-08" db="EMBL/GenBank/DDBJ databases">
        <title>Novel Firmicutes and Novel Genomes.</title>
        <authorList>
            <person name="Poppleton D.I."/>
            <person name="Gribaldo S."/>
        </authorList>
    </citation>
    <scope>NUCLEOTIDE SEQUENCE [LARGE SCALE GENOMIC DNA]</scope>
    <source>
        <strain evidence="6 7">CTT3</strain>
    </source>
</reference>
<dbReference type="PANTHER" id="PTHR43479">
    <property type="entry name" value="ACREF/ENVCD OPERON REPRESSOR-RELATED"/>
    <property type="match status" value="1"/>
</dbReference>
<evidence type="ECO:0000256" key="3">
    <source>
        <dbReference type="ARBA" id="ARBA00023163"/>
    </source>
</evidence>
<evidence type="ECO:0000256" key="4">
    <source>
        <dbReference type="PROSITE-ProRule" id="PRU00335"/>
    </source>
</evidence>
<dbReference type="SUPFAM" id="SSF46689">
    <property type="entry name" value="Homeodomain-like"/>
    <property type="match status" value="1"/>
</dbReference>
<evidence type="ECO:0000259" key="5">
    <source>
        <dbReference type="PROSITE" id="PS50977"/>
    </source>
</evidence>
<dbReference type="RefSeq" id="WP_120167694.1">
    <property type="nucleotide sequence ID" value="NZ_MCIB01000005.1"/>
</dbReference>
<protein>
    <recommendedName>
        <fullName evidence="5">HTH tetR-type domain-containing protein</fullName>
    </recommendedName>
</protein>
<dbReference type="FunFam" id="1.10.10.60:FF:000141">
    <property type="entry name" value="TetR family transcriptional regulator"/>
    <property type="match status" value="1"/>
</dbReference>
<dbReference type="PROSITE" id="PS50977">
    <property type="entry name" value="HTH_TETR_2"/>
    <property type="match status" value="1"/>
</dbReference>
<dbReference type="EMBL" id="MCIB01000005">
    <property type="protein sequence ID" value="RKD33521.1"/>
    <property type="molecule type" value="Genomic_DNA"/>
</dbReference>
<proteinExistence type="predicted"/>
<dbReference type="PRINTS" id="PR00455">
    <property type="entry name" value="HTHTETR"/>
</dbReference>
<dbReference type="AlphaFoldDB" id="A0A419T7R5"/>
<gene>
    <name evidence="6" type="ORF">BET03_09035</name>
</gene>
<dbReference type="Pfam" id="PF00440">
    <property type="entry name" value="TetR_N"/>
    <property type="match status" value="1"/>
</dbReference>
<dbReference type="InterPro" id="IPR050624">
    <property type="entry name" value="HTH-type_Tx_Regulator"/>
</dbReference>
<dbReference type="PANTHER" id="PTHR43479:SF11">
    <property type="entry name" value="ACREF_ENVCD OPERON REPRESSOR-RELATED"/>
    <property type="match status" value="1"/>
</dbReference>
<evidence type="ECO:0000313" key="7">
    <source>
        <dbReference type="Proteomes" id="UP000284177"/>
    </source>
</evidence>
<comment type="caution">
    <text evidence="6">The sequence shown here is derived from an EMBL/GenBank/DDBJ whole genome shotgun (WGS) entry which is preliminary data.</text>
</comment>
<evidence type="ECO:0000313" key="6">
    <source>
        <dbReference type="EMBL" id="RKD33521.1"/>
    </source>
</evidence>
<feature type="domain" description="HTH tetR-type" evidence="5">
    <location>
        <begin position="5"/>
        <end position="65"/>
    </location>
</feature>
<dbReference type="InterPro" id="IPR009057">
    <property type="entry name" value="Homeodomain-like_sf"/>
</dbReference>
<feature type="DNA-binding region" description="H-T-H motif" evidence="4">
    <location>
        <begin position="28"/>
        <end position="47"/>
    </location>
</feature>
<dbReference type="Proteomes" id="UP000284177">
    <property type="component" value="Unassembled WGS sequence"/>
</dbReference>
<dbReference type="GO" id="GO:0003677">
    <property type="term" value="F:DNA binding"/>
    <property type="evidence" value="ECO:0007669"/>
    <property type="project" value="UniProtKB-UniRule"/>
</dbReference>
<name>A0A419T7R5_9FIRM</name>
<keyword evidence="1" id="KW-0805">Transcription regulation</keyword>
<keyword evidence="3" id="KW-0804">Transcription</keyword>
<dbReference type="OrthoDB" id="9812993at2"/>
<organism evidence="6 7">
    <name type="scientific">Thermohalobacter berrensis</name>
    <dbReference type="NCBI Taxonomy" id="99594"/>
    <lineage>
        <taxon>Bacteria</taxon>
        <taxon>Bacillati</taxon>
        <taxon>Bacillota</taxon>
        <taxon>Tissierellia</taxon>
        <taxon>Tissierellales</taxon>
        <taxon>Thermohalobacteraceae</taxon>
        <taxon>Thermohalobacter</taxon>
    </lineage>
</organism>